<dbReference type="InterPro" id="IPR003734">
    <property type="entry name" value="DUF155"/>
</dbReference>
<dbReference type="InParanoid" id="A0A1Y1UM41"/>
<feature type="compositionally biased region" description="Polar residues" evidence="2">
    <location>
        <begin position="44"/>
        <end position="61"/>
    </location>
</feature>
<feature type="domain" description="DUF155" evidence="4">
    <location>
        <begin position="426"/>
        <end position="599"/>
    </location>
</feature>
<protein>
    <recommendedName>
        <fullName evidence="4">DUF155 domain-containing protein</fullName>
    </recommendedName>
</protein>
<keyword evidence="3" id="KW-0472">Membrane</keyword>
<evidence type="ECO:0000256" key="1">
    <source>
        <dbReference type="ARBA" id="ARBA00008306"/>
    </source>
</evidence>
<proteinExistence type="inferred from homology"/>
<sequence length="676" mass="74366">MSRPSNPGPAGPSRPLGTSAKPAASSSNPMPRRSAGALPGLARTASSLRQGQEASRTTGNLASIPAHLRNMSTPRIPSPLGKGTPARGVKQSLPVRTSKTTERHVLLPEDAQLAPIPRSPMGSQVSLSLIPPPKPPPPAIGSSRHAPPGDERSDAEKMTKRERQENGLPRLTAYATAEAYRLKLLQAFLKREHGVGVVRVFDDCIYAVYTLPLLPGYAASTTVRSSPAMKSPGGVSLLERMTLAEDLGYDDSYFPSVAEDAPQAHHNPSEYILSESPPPPISPTDLPLSPPIGGNTLRAMDIPAGEGEEREQAIEIMQERMERRDGFDDALELRLDDDVGVQAATTQVTLGTQLSPEDPKYFEHIPAPALSPNDLPEAAPAVEHDHYRVEQAPALIPPPRAKPVPMNARARRRSAVNLTGKVAEAVFFSYGVSVFYGFQEDEEKDIMDDVERAGIWVKGLDEEDWEVDEFHYVHDPAAEFPRIYNDMFTFKSNNHLFKLSLAHALAQSTKLSIYEATMQESLSLTSSFPKELSTTGHLQMNRREALKMTGRLFRLRMDVNLIGGILDTPELFWSEASLYPLYEAIREYLEIGPRAQVLNDRLAVAGDLLEVIHEYIEEKATDRITWIIIWLIVVACFVEFGEVLARLIFHALPRKPGEFLIVKGSRMLVDSAVKAV</sequence>
<dbReference type="Proteomes" id="UP000193218">
    <property type="component" value="Unassembled WGS sequence"/>
</dbReference>
<evidence type="ECO:0000256" key="3">
    <source>
        <dbReference type="SAM" id="Phobius"/>
    </source>
</evidence>
<dbReference type="PANTHER" id="PTHR16255">
    <property type="entry name" value="REQUIRED FOR MEIOTIC NUCLEAR DIVISION PROTEIN 1 HOMOLOG"/>
    <property type="match status" value="1"/>
</dbReference>
<keyword evidence="3" id="KW-0812">Transmembrane</keyword>
<reference evidence="5 6" key="1">
    <citation type="submission" date="2017-03" db="EMBL/GenBank/DDBJ databases">
        <title>Widespread Adenine N6-methylation of Active Genes in Fungi.</title>
        <authorList>
            <consortium name="DOE Joint Genome Institute"/>
            <person name="Mondo S.J."/>
            <person name="Dannebaum R.O."/>
            <person name="Kuo R.C."/>
            <person name="Louie K.B."/>
            <person name="Bewick A.J."/>
            <person name="Labutti K."/>
            <person name="Haridas S."/>
            <person name="Kuo A."/>
            <person name="Salamov A."/>
            <person name="Ahrendt S.R."/>
            <person name="Lau R."/>
            <person name="Bowen B.P."/>
            <person name="Lipzen A."/>
            <person name="Sullivan W."/>
            <person name="Andreopoulos W.B."/>
            <person name="Clum A."/>
            <person name="Lindquist E."/>
            <person name="Daum C."/>
            <person name="Northen T.R."/>
            <person name="Ramamoorthy G."/>
            <person name="Schmitz R.J."/>
            <person name="Gryganskyi A."/>
            <person name="Culley D."/>
            <person name="Magnuson J."/>
            <person name="James T.Y."/>
            <person name="O'Malley M.A."/>
            <person name="Stajich J.E."/>
            <person name="Spatafora J.W."/>
            <person name="Visel A."/>
            <person name="Grigoriev I.V."/>
        </authorList>
    </citation>
    <scope>NUCLEOTIDE SEQUENCE [LARGE SCALE GENOMIC DNA]</scope>
    <source>
        <strain evidence="5 6">NRRL Y-17943</strain>
    </source>
</reference>
<dbReference type="RefSeq" id="XP_021872932.1">
    <property type="nucleotide sequence ID" value="XM_022012449.1"/>
</dbReference>
<evidence type="ECO:0000256" key="2">
    <source>
        <dbReference type="SAM" id="MobiDB-lite"/>
    </source>
</evidence>
<dbReference type="GeneID" id="33554257"/>
<dbReference type="Pfam" id="PF02582">
    <property type="entry name" value="DUF155"/>
    <property type="match status" value="1"/>
</dbReference>
<feature type="compositionally biased region" description="Basic and acidic residues" evidence="2">
    <location>
        <begin position="147"/>
        <end position="165"/>
    </location>
</feature>
<evidence type="ECO:0000313" key="5">
    <source>
        <dbReference type="EMBL" id="ORX39069.1"/>
    </source>
</evidence>
<evidence type="ECO:0000313" key="6">
    <source>
        <dbReference type="Proteomes" id="UP000193218"/>
    </source>
</evidence>
<accession>A0A1Y1UM41</accession>
<dbReference type="GO" id="GO:0005739">
    <property type="term" value="C:mitochondrion"/>
    <property type="evidence" value="ECO:0007669"/>
    <property type="project" value="UniProtKB-ARBA"/>
</dbReference>
<dbReference type="OrthoDB" id="18302at2759"/>
<feature type="region of interest" description="Disordered" evidence="2">
    <location>
        <begin position="1"/>
        <end position="170"/>
    </location>
</feature>
<feature type="compositionally biased region" description="Pro residues" evidence="2">
    <location>
        <begin position="1"/>
        <end position="12"/>
    </location>
</feature>
<dbReference type="AlphaFoldDB" id="A0A1Y1UM41"/>
<dbReference type="InterPro" id="IPR051624">
    <property type="entry name" value="RMD1/Sad1-interacting"/>
</dbReference>
<dbReference type="PANTHER" id="PTHR16255:SF4">
    <property type="entry name" value="SPORULATION PROTEIN RMD8"/>
    <property type="match status" value="1"/>
</dbReference>
<comment type="caution">
    <text evidence="5">The sequence shown here is derived from an EMBL/GenBank/DDBJ whole genome shotgun (WGS) entry which is preliminary data.</text>
</comment>
<keyword evidence="6" id="KW-1185">Reference proteome</keyword>
<name>A0A1Y1UM41_9TREE</name>
<comment type="similarity">
    <text evidence="1">Belongs to the RMD1/sif2 family.</text>
</comment>
<keyword evidence="3" id="KW-1133">Transmembrane helix</keyword>
<gene>
    <name evidence="5" type="ORF">BD324DRAFT_308968</name>
</gene>
<dbReference type="EMBL" id="NBSH01000003">
    <property type="protein sequence ID" value="ORX39069.1"/>
    <property type="molecule type" value="Genomic_DNA"/>
</dbReference>
<evidence type="ECO:0000259" key="4">
    <source>
        <dbReference type="Pfam" id="PF02582"/>
    </source>
</evidence>
<feature type="compositionally biased region" description="Pro residues" evidence="2">
    <location>
        <begin position="130"/>
        <end position="139"/>
    </location>
</feature>
<feature type="transmembrane region" description="Helical" evidence="3">
    <location>
        <begin position="624"/>
        <end position="645"/>
    </location>
</feature>
<organism evidence="5 6">
    <name type="scientific">Kockovaella imperatae</name>
    <dbReference type="NCBI Taxonomy" id="4999"/>
    <lineage>
        <taxon>Eukaryota</taxon>
        <taxon>Fungi</taxon>
        <taxon>Dikarya</taxon>
        <taxon>Basidiomycota</taxon>
        <taxon>Agaricomycotina</taxon>
        <taxon>Tremellomycetes</taxon>
        <taxon>Tremellales</taxon>
        <taxon>Cuniculitremaceae</taxon>
        <taxon>Kockovaella</taxon>
    </lineage>
</organism>